<dbReference type="STRING" id="498211.CJA_0033"/>
<dbReference type="OrthoDB" id="6382175at2"/>
<dbReference type="PROSITE" id="PS51257">
    <property type="entry name" value="PROKAR_LIPOPROTEIN"/>
    <property type="match status" value="1"/>
</dbReference>
<dbReference type="AlphaFoldDB" id="B3PFB7"/>
<protein>
    <submittedName>
        <fullName evidence="1">Putative lipoprotein</fullName>
    </submittedName>
</protein>
<gene>
    <name evidence="1" type="ordered locus">CJA_0033</name>
</gene>
<dbReference type="KEGG" id="cja:CJA_0033"/>
<dbReference type="Proteomes" id="UP000001036">
    <property type="component" value="Chromosome"/>
</dbReference>
<dbReference type="eggNOG" id="ENOG5030NBF">
    <property type="taxonomic scope" value="Bacteria"/>
</dbReference>
<sequence>MKALITTLTTLFILTGCGSDVIVNPDPNTKTLEIDFNQGINDWKSGFADYPVGQETFYELSASHTMLPSELGTNRKGFRISGNNHSDDLFMFITKRVHGLEPNTRYDFEFELNIGSNAKKGCLGVGGAPGEGVTLKAGASKTEPKAENNGSGWYLMNIDKGNQSIGGSDAIVLGDFANSRDCEVNNDSYLKKTLRNTKGSFSAYSATDGSVWILFGTDSGFEATTTIYYLSAKVVATKR</sequence>
<proteinExistence type="predicted"/>
<dbReference type="EMBL" id="CP000934">
    <property type="protein sequence ID" value="ACE85793.1"/>
    <property type="molecule type" value="Genomic_DNA"/>
</dbReference>
<organism evidence="1 2">
    <name type="scientific">Cellvibrio japonicus (strain Ueda107)</name>
    <name type="common">Pseudomonas fluorescens subsp. cellulosa</name>
    <dbReference type="NCBI Taxonomy" id="498211"/>
    <lineage>
        <taxon>Bacteria</taxon>
        <taxon>Pseudomonadati</taxon>
        <taxon>Pseudomonadota</taxon>
        <taxon>Gammaproteobacteria</taxon>
        <taxon>Cellvibrionales</taxon>
        <taxon>Cellvibrionaceae</taxon>
        <taxon>Cellvibrio</taxon>
    </lineage>
</organism>
<reference evidence="1 2" key="1">
    <citation type="journal article" date="2008" name="J. Bacteriol.">
        <title>Insights into plant cell wall degradation from the genome sequence of the soil bacterium Cellvibrio japonicus.</title>
        <authorList>
            <person name="Deboy R.T."/>
            <person name="Mongodin E.F."/>
            <person name="Fouts D.E."/>
            <person name="Tailford L.E."/>
            <person name="Khouri H."/>
            <person name="Emerson J.B."/>
            <person name="Mohamoud Y."/>
            <person name="Watkins K."/>
            <person name="Henrissat B."/>
            <person name="Gilbert H.J."/>
            <person name="Nelson K.E."/>
        </authorList>
    </citation>
    <scope>NUCLEOTIDE SEQUENCE [LARGE SCALE GENOMIC DNA]</scope>
    <source>
        <strain evidence="1 2">Ueda107</strain>
    </source>
</reference>
<evidence type="ECO:0000313" key="2">
    <source>
        <dbReference type="Proteomes" id="UP000001036"/>
    </source>
</evidence>
<dbReference type="HOGENOM" id="CLU_101370_0_0_6"/>
<name>B3PFB7_CELJU</name>
<accession>B3PFB7</accession>
<keyword evidence="2" id="KW-1185">Reference proteome</keyword>
<dbReference type="RefSeq" id="WP_012485717.1">
    <property type="nucleotide sequence ID" value="NC_010995.1"/>
</dbReference>
<keyword evidence="1" id="KW-0449">Lipoprotein</keyword>
<evidence type="ECO:0000313" key="1">
    <source>
        <dbReference type="EMBL" id="ACE85793.1"/>
    </source>
</evidence>